<reference evidence="1" key="2">
    <citation type="journal article" date="1995" name="Koryo Insam Hakhoe Chi">
        <title>GTG as a potential translation initiation codon in mitochondrial F1 ATPase a-subunit gene (atpA) of Korean ginseng.</title>
        <authorList>
            <person name="Kim K.-S."/>
            <person name="Park U.S."/>
            <person name="Choi K.S."/>
            <person name="Choi K.-T."/>
        </authorList>
    </citation>
    <scope>NUCLEOTIDE SEQUENCE</scope>
    <source>
        <tissue evidence="1">Roots</tissue>
    </source>
</reference>
<evidence type="ECO:0000313" key="1">
    <source>
        <dbReference type="EMBL" id="AAB87528.1"/>
    </source>
</evidence>
<sequence length="27" mass="3031">MQKGNNIPYARIQRAIAALDLFLVKGE</sequence>
<reference evidence="1" key="3">
    <citation type="submission" date="1997-11" db="EMBL/GenBank/DDBJ databases">
        <authorList>
            <person name="Kim K.-S."/>
            <person name="Choi K.-T."/>
        </authorList>
    </citation>
    <scope>NUCLEOTIDE SEQUENCE</scope>
    <source>
        <tissue evidence="1">Roots</tissue>
    </source>
</reference>
<protein>
    <submittedName>
        <fullName evidence="1">Uncharacterized protein</fullName>
    </submittedName>
</protein>
<geneLocation type="mitochondrion" evidence="1"/>
<accession>O47411</accession>
<name>O47411_PANGI</name>
<dbReference type="AlphaFoldDB" id="O47411"/>
<reference evidence="1" key="1">
    <citation type="journal article" date="1995" name="Koryo Insam Hakhoe Chi">
        <title>Molecular cloning of ATPase a-subunit gene from Mitochondria of Korean ginseng(Panax ginseng C.A. Meyer).</title>
        <authorList>
            <person name="Kim K.-S."/>
            <person name="Park U.S."/>
            <person name="Choi K.S."/>
            <person name="Kim N.W."/>
            <person name="Choi K.-T."/>
        </authorList>
    </citation>
    <scope>NUCLEOTIDE SEQUENCE</scope>
    <source>
        <tissue evidence="1">Roots</tissue>
    </source>
</reference>
<organism evidence="1">
    <name type="scientific">Panax ginseng</name>
    <name type="common">Korean ginseng</name>
    <dbReference type="NCBI Taxonomy" id="4054"/>
    <lineage>
        <taxon>Eukaryota</taxon>
        <taxon>Viridiplantae</taxon>
        <taxon>Streptophyta</taxon>
        <taxon>Embryophyta</taxon>
        <taxon>Tracheophyta</taxon>
        <taxon>Spermatophyta</taxon>
        <taxon>Magnoliopsida</taxon>
        <taxon>eudicotyledons</taxon>
        <taxon>Gunneridae</taxon>
        <taxon>Pentapetalae</taxon>
        <taxon>asterids</taxon>
        <taxon>campanulids</taxon>
        <taxon>Apiales</taxon>
        <taxon>Araliaceae</taxon>
        <taxon>Panax</taxon>
    </lineage>
</organism>
<dbReference type="EMBL" id="AF034118">
    <property type="protein sequence ID" value="AAB87528.1"/>
    <property type="molecule type" value="Genomic_DNA"/>
</dbReference>
<proteinExistence type="predicted"/>
<keyword evidence="1" id="KW-0496">Mitochondrion</keyword>